<evidence type="ECO:0000313" key="2">
    <source>
        <dbReference type="Proteomes" id="UP000037600"/>
    </source>
</evidence>
<organism evidence="1 2">
    <name type="scientific">Catenovulum maritimum</name>
    <dbReference type="NCBI Taxonomy" id="1513271"/>
    <lineage>
        <taxon>Bacteria</taxon>
        <taxon>Pseudomonadati</taxon>
        <taxon>Pseudomonadota</taxon>
        <taxon>Gammaproteobacteria</taxon>
        <taxon>Alteromonadales</taxon>
        <taxon>Alteromonadaceae</taxon>
        <taxon>Catenovulum</taxon>
    </lineage>
</organism>
<accession>A0A0J8GWC4</accession>
<protein>
    <submittedName>
        <fullName evidence="1">Uncharacterized protein</fullName>
    </submittedName>
</protein>
<sequence length="62" mass="6823">MVVFEGGFTGGPSPVTPSPRIDNYVIASNKYYDTIDISQYLKKGKNTIAQLMGLVKLLESKK</sequence>
<dbReference type="Proteomes" id="UP000037600">
    <property type="component" value="Unassembled WGS sequence"/>
</dbReference>
<name>A0A0J8GWC4_9ALTE</name>
<dbReference type="EMBL" id="LAZL01000001">
    <property type="protein sequence ID" value="KMT67052.1"/>
    <property type="molecule type" value="Genomic_DNA"/>
</dbReference>
<dbReference type="STRING" id="1513271.XM47_00165"/>
<proteinExistence type="predicted"/>
<gene>
    <name evidence="1" type="ORF">XM47_00165</name>
</gene>
<reference evidence="1 2" key="1">
    <citation type="submission" date="2015-04" db="EMBL/GenBank/DDBJ databases">
        <title>Draft Genome Sequence of the Novel Agar-Digesting Marine Bacterium Q1.</title>
        <authorList>
            <person name="Li Y."/>
            <person name="Li D."/>
            <person name="Chen G."/>
            <person name="Du Z."/>
        </authorList>
    </citation>
    <scope>NUCLEOTIDE SEQUENCE [LARGE SCALE GENOMIC DNA]</scope>
    <source>
        <strain evidence="1 2">Q1</strain>
    </source>
</reference>
<comment type="caution">
    <text evidence="1">The sequence shown here is derived from an EMBL/GenBank/DDBJ whole genome shotgun (WGS) entry which is preliminary data.</text>
</comment>
<keyword evidence="2" id="KW-1185">Reference proteome</keyword>
<evidence type="ECO:0000313" key="1">
    <source>
        <dbReference type="EMBL" id="KMT67052.1"/>
    </source>
</evidence>
<dbReference type="AlphaFoldDB" id="A0A0J8GWC4"/>